<dbReference type="SMART" id="SM00220">
    <property type="entry name" value="S_TKc"/>
    <property type="match status" value="1"/>
</dbReference>
<comment type="catalytic activity">
    <reaction evidence="5">
        <text>L-seryl-[protein] + ATP = O-phospho-L-seryl-[protein] + ADP + H(+)</text>
        <dbReference type="Rhea" id="RHEA:17989"/>
        <dbReference type="Rhea" id="RHEA-COMP:9863"/>
        <dbReference type="Rhea" id="RHEA-COMP:11604"/>
        <dbReference type="ChEBI" id="CHEBI:15378"/>
        <dbReference type="ChEBI" id="CHEBI:29999"/>
        <dbReference type="ChEBI" id="CHEBI:30616"/>
        <dbReference type="ChEBI" id="CHEBI:83421"/>
        <dbReference type="ChEBI" id="CHEBI:456216"/>
        <dbReference type="EC" id="2.7.11.1"/>
    </reaction>
</comment>
<comment type="catalytic activity">
    <reaction evidence="4">
        <text>L-threonyl-[protein] + ATP = O-phospho-L-threonyl-[protein] + ADP + H(+)</text>
        <dbReference type="Rhea" id="RHEA:46608"/>
        <dbReference type="Rhea" id="RHEA-COMP:11060"/>
        <dbReference type="Rhea" id="RHEA-COMP:11605"/>
        <dbReference type="ChEBI" id="CHEBI:15378"/>
        <dbReference type="ChEBI" id="CHEBI:30013"/>
        <dbReference type="ChEBI" id="CHEBI:30616"/>
        <dbReference type="ChEBI" id="CHEBI:61977"/>
        <dbReference type="ChEBI" id="CHEBI:456216"/>
        <dbReference type="EC" id="2.7.11.1"/>
    </reaction>
</comment>
<dbReference type="PANTHER" id="PTHR13902">
    <property type="entry name" value="SERINE/THREONINE-PROTEIN KINASE WNK WITH NO LYSINE -RELATED"/>
    <property type="match status" value="1"/>
</dbReference>
<dbReference type="Pfam" id="PF00069">
    <property type="entry name" value="Pkinase"/>
    <property type="match status" value="1"/>
</dbReference>
<reference evidence="7" key="1">
    <citation type="submission" date="2016-11" db="EMBL/GenBank/DDBJ databases">
        <title>The genome of Nicotiana attenuata.</title>
        <authorList>
            <person name="Xu S."/>
            <person name="Brockmoeller T."/>
            <person name="Gaquerel E."/>
            <person name="Navarro A."/>
            <person name="Kuhl H."/>
            <person name="Gase K."/>
            <person name="Ling Z."/>
            <person name="Zhou W."/>
            <person name="Kreitzer C."/>
            <person name="Stanke M."/>
            <person name="Tang H."/>
            <person name="Lyons E."/>
            <person name="Pandey P."/>
            <person name="Pandey S.P."/>
            <person name="Timmermann B."/>
            <person name="Baldwin I.T."/>
        </authorList>
    </citation>
    <scope>NUCLEOTIDE SEQUENCE [LARGE SCALE GENOMIC DNA]</scope>
    <source>
        <strain evidence="7">UT</strain>
    </source>
</reference>
<dbReference type="OrthoDB" id="4062651at2759"/>
<dbReference type="PROSITE" id="PS50011">
    <property type="entry name" value="PROTEIN_KINASE_DOM"/>
    <property type="match status" value="1"/>
</dbReference>
<name>A0A314KMV9_NICAT</name>
<dbReference type="AlphaFoldDB" id="A0A314KMV9"/>
<dbReference type="EMBL" id="MJEQ01001605">
    <property type="protein sequence ID" value="OIT30084.1"/>
    <property type="molecule type" value="Genomic_DNA"/>
</dbReference>
<keyword evidence="3 7" id="KW-0418">Kinase</keyword>
<feature type="domain" description="Protein kinase" evidence="6">
    <location>
        <begin position="18"/>
        <end position="286"/>
    </location>
</feature>
<dbReference type="Proteomes" id="UP000187609">
    <property type="component" value="Unassembled WGS sequence"/>
</dbReference>
<dbReference type="PROSITE" id="PS00108">
    <property type="entry name" value="PROTEIN_KINASE_ST"/>
    <property type="match status" value="1"/>
</dbReference>
<dbReference type="InterPro" id="IPR000719">
    <property type="entry name" value="Prot_kinase_dom"/>
</dbReference>
<dbReference type="KEGG" id="nau:109210481"/>
<gene>
    <name evidence="7" type="primary">WNK8_2</name>
    <name evidence="7" type="ORF">A4A49_15339</name>
</gene>
<evidence type="ECO:0000313" key="8">
    <source>
        <dbReference type="Proteomes" id="UP000187609"/>
    </source>
</evidence>
<evidence type="ECO:0000256" key="1">
    <source>
        <dbReference type="ARBA" id="ARBA00012513"/>
    </source>
</evidence>
<dbReference type="GeneID" id="109210481"/>
<dbReference type="InterPro" id="IPR011009">
    <property type="entry name" value="Kinase-like_dom_sf"/>
</dbReference>
<proteinExistence type="predicted"/>
<organism evidence="7 8">
    <name type="scientific">Nicotiana attenuata</name>
    <name type="common">Coyote tobacco</name>
    <dbReference type="NCBI Taxonomy" id="49451"/>
    <lineage>
        <taxon>Eukaryota</taxon>
        <taxon>Viridiplantae</taxon>
        <taxon>Streptophyta</taxon>
        <taxon>Embryophyta</taxon>
        <taxon>Tracheophyta</taxon>
        <taxon>Spermatophyta</taxon>
        <taxon>Magnoliopsida</taxon>
        <taxon>eudicotyledons</taxon>
        <taxon>Gunneridae</taxon>
        <taxon>Pentapetalae</taxon>
        <taxon>asterids</taxon>
        <taxon>lamiids</taxon>
        <taxon>Solanales</taxon>
        <taxon>Solanaceae</taxon>
        <taxon>Nicotianoideae</taxon>
        <taxon>Nicotianeae</taxon>
        <taxon>Nicotiana</taxon>
    </lineage>
</organism>
<dbReference type="GO" id="GO:0005524">
    <property type="term" value="F:ATP binding"/>
    <property type="evidence" value="ECO:0007669"/>
    <property type="project" value="InterPro"/>
</dbReference>
<dbReference type="SMR" id="A0A314KMV9"/>
<accession>A0A314KMV9</accession>
<dbReference type="InterPro" id="IPR008271">
    <property type="entry name" value="Ser/Thr_kinase_AS"/>
</dbReference>
<dbReference type="GO" id="GO:0004674">
    <property type="term" value="F:protein serine/threonine kinase activity"/>
    <property type="evidence" value="ECO:0007669"/>
    <property type="project" value="UniProtKB-KW"/>
</dbReference>
<evidence type="ECO:0000259" key="6">
    <source>
        <dbReference type="PROSITE" id="PS50011"/>
    </source>
</evidence>
<dbReference type="Gene3D" id="1.10.510.10">
    <property type="entry name" value="Transferase(Phosphotransferase) domain 1"/>
    <property type="match status" value="1"/>
</dbReference>
<keyword evidence="2" id="KW-0723">Serine/threonine-protein kinase</keyword>
<evidence type="ECO:0000256" key="5">
    <source>
        <dbReference type="ARBA" id="ARBA00048679"/>
    </source>
</evidence>
<dbReference type="SUPFAM" id="SSF56112">
    <property type="entry name" value="Protein kinase-like (PK-like)"/>
    <property type="match status" value="1"/>
</dbReference>
<comment type="caution">
    <text evidence="7">The sequence shown here is derived from an EMBL/GenBank/DDBJ whole genome shotgun (WGS) entry which is preliminary data.</text>
</comment>
<dbReference type="Gene3D" id="3.30.200.20">
    <property type="entry name" value="Phosphorylase Kinase, domain 1"/>
    <property type="match status" value="1"/>
</dbReference>
<dbReference type="Gramene" id="OIT30084">
    <property type="protein sequence ID" value="OIT30084"/>
    <property type="gene ID" value="A4A49_15339"/>
</dbReference>
<evidence type="ECO:0000256" key="4">
    <source>
        <dbReference type="ARBA" id="ARBA00047899"/>
    </source>
</evidence>
<dbReference type="InterPro" id="IPR050588">
    <property type="entry name" value="WNK_Ser-Thr_kinase"/>
</dbReference>
<evidence type="ECO:0000313" key="7">
    <source>
        <dbReference type="EMBL" id="OIT30084.1"/>
    </source>
</evidence>
<dbReference type="EC" id="2.7.11.1" evidence="1"/>
<sequence>MDYGLRKAVENSPCGRFIRYNEKLFGGAYKDVYVGFDRVENIEVAWNQIDFEGEYDEAAREILLKLYTEAHILKPLKHESIIMCFSRLFDSEAKTISVITELFPSISLKKLRRTKSNCDGAVSGIDLAAIKNWGRQILEGLNFLHSQNPKIVHRDIKCDNIFVHSGGKQVKLGGFGLAIRLIEGNFAKELIKGNSAFMAPEYYDEKYNELVDIYAFGMCLLEMVTGEYPYRECSNELQVFRKASTGVKPASLAKVKDSRVRDIIDKCLLPMSVRPSAQELLKDPFFLYNSGSTLEACTSTASSVISHPFPRLHCCAN</sequence>
<evidence type="ECO:0000256" key="2">
    <source>
        <dbReference type="ARBA" id="ARBA00022527"/>
    </source>
</evidence>
<protein>
    <recommendedName>
        <fullName evidence="1">non-specific serine/threonine protein kinase</fullName>
        <ecNumber evidence="1">2.7.11.1</ecNumber>
    </recommendedName>
</protein>
<evidence type="ECO:0000256" key="3">
    <source>
        <dbReference type="ARBA" id="ARBA00022777"/>
    </source>
</evidence>
<dbReference type="STRING" id="49451.A0A314KMV9"/>
<keyword evidence="8" id="KW-1185">Reference proteome</keyword>
<keyword evidence="3 7" id="KW-0808">Transferase</keyword>